<evidence type="ECO:0000313" key="2">
    <source>
        <dbReference type="EMBL" id="KAJ1082410.1"/>
    </source>
</evidence>
<dbReference type="Proteomes" id="UP001066276">
    <property type="component" value="Chromosome 12"/>
</dbReference>
<reference evidence="2" key="1">
    <citation type="journal article" date="2022" name="bioRxiv">
        <title>Sequencing and chromosome-scale assembly of the giantPleurodeles waltlgenome.</title>
        <authorList>
            <person name="Brown T."/>
            <person name="Elewa A."/>
            <person name="Iarovenko S."/>
            <person name="Subramanian E."/>
            <person name="Araus A.J."/>
            <person name="Petzold A."/>
            <person name="Susuki M."/>
            <person name="Suzuki K.-i.T."/>
            <person name="Hayashi T."/>
            <person name="Toyoda A."/>
            <person name="Oliveira C."/>
            <person name="Osipova E."/>
            <person name="Leigh N.D."/>
            <person name="Simon A."/>
            <person name="Yun M.H."/>
        </authorList>
    </citation>
    <scope>NUCLEOTIDE SEQUENCE</scope>
    <source>
        <strain evidence="2">20211129_DDA</strain>
        <tissue evidence="2">Liver</tissue>
    </source>
</reference>
<feature type="region of interest" description="Disordered" evidence="1">
    <location>
        <begin position="38"/>
        <end position="89"/>
    </location>
</feature>
<dbReference type="EMBL" id="JANPWB010000016">
    <property type="protein sequence ID" value="KAJ1082410.1"/>
    <property type="molecule type" value="Genomic_DNA"/>
</dbReference>
<name>A0AAV7KT60_PLEWA</name>
<feature type="region of interest" description="Disordered" evidence="1">
    <location>
        <begin position="1"/>
        <end position="26"/>
    </location>
</feature>
<feature type="compositionally biased region" description="Basic and acidic residues" evidence="1">
    <location>
        <begin position="1"/>
        <end position="10"/>
    </location>
</feature>
<accession>A0AAV7KT60</accession>
<evidence type="ECO:0000313" key="3">
    <source>
        <dbReference type="Proteomes" id="UP001066276"/>
    </source>
</evidence>
<sequence>MTYRSGREGFLKMLPSPNGTGTTPPVHLHVDGGKRFSARSPEMKNATPVEGKADDTNLQGKYESSYGHRMMSAPGPSSPLKSNDVVHKC</sequence>
<protein>
    <submittedName>
        <fullName evidence="2">Uncharacterized protein</fullName>
    </submittedName>
</protein>
<comment type="caution">
    <text evidence="2">The sequence shown here is derived from an EMBL/GenBank/DDBJ whole genome shotgun (WGS) entry which is preliminary data.</text>
</comment>
<dbReference type="AlphaFoldDB" id="A0AAV7KT60"/>
<proteinExistence type="predicted"/>
<evidence type="ECO:0000256" key="1">
    <source>
        <dbReference type="SAM" id="MobiDB-lite"/>
    </source>
</evidence>
<keyword evidence="3" id="KW-1185">Reference proteome</keyword>
<gene>
    <name evidence="2" type="ORF">NDU88_002578</name>
</gene>
<organism evidence="2 3">
    <name type="scientific">Pleurodeles waltl</name>
    <name type="common">Iberian ribbed newt</name>
    <dbReference type="NCBI Taxonomy" id="8319"/>
    <lineage>
        <taxon>Eukaryota</taxon>
        <taxon>Metazoa</taxon>
        <taxon>Chordata</taxon>
        <taxon>Craniata</taxon>
        <taxon>Vertebrata</taxon>
        <taxon>Euteleostomi</taxon>
        <taxon>Amphibia</taxon>
        <taxon>Batrachia</taxon>
        <taxon>Caudata</taxon>
        <taxon>Salamandroidea</taxon>
        <taxon>Salamandridae</taxon>
        <taxon>Pleurodelinae</taxon>
        <taxon>Pleurodeles</taxon>
    </lineage>
</organism>